<dbReference type="Gene3D" id="3.40.309.10">
    <property type="entry name" value="Aldehyde Dehydrogenase, Chain A, domain 2"/>
    <property type="match status" value="1"/>
</dbReference>
<dbReference type="InterPro" id="IPR016163">
    <property type="entry name" value="Ald_DH_C"/>
</dbReference>
<name>A0A017HT74_9RHOB</name>
<comment type="caution">
    <text evidence="10">The sequence shown here is derived from an EMBL/GenBank/DDBJ whole genome shotgun (WGS) entry which is preliminary data.</text>
</comment>
<evidence type="ECO:0000256" key="3">
    <source>
        <dbReference type="ARBA" id="ARBA00023027"/>
    </source>
</evidence>
<dbReference type="InterPro" id="IPR029510">
    <property type="entry name" value="Ald_DH_CS_GLU"/>
</dbReference>
<dbReference type="PANTHER" id="PTHR43570">
    <property type="entry name" value="ALDEHYDE DEHYDROGENASE"/>
    <property type="match status" value="1"/>
</dbReference>
<protein>
    <recommendedName>
        <fullName evidence="4">Aldehyde dehydrogenase</fullName>
    </recommendedName>
</protein>
<keyword evidence="2 4" id="KW-0560">Oxidoreductase</keyword>
<gene>
    <name evidence="10" type="ORF">Rumeso_01476</name>
</gene>
<proteinExistence type="inferred from homology"/>
<dbReference type="Pfam" id="PF00171">
    <property type="entry name" value="Aldedh"/>
    <property type="match status" value="1"/>
</dbReference>
<evidence type="ECO:0000256" key="4">
    <source>
        <dbReference type="PIRNR" id="PIRNR036492"/>
    </source>
</evidence>
<comment type="similarity">
    <text evidence="1 4 7">Belongs to the aldehyde dehydrogenase family.</text>
</comment>
<accession>A0A017HT74</accession>
<dbReference type="EMBL" id="AOSK01000039">
    <property type="protein sequence ID" value="EYD76954.1"/>
    <property type="molecule type" value="Genomic_DNA"/>
</dbReference>
<feature type="active site" evidence="5">
    <location>
        <position position="274"/>
    </location>
</feature>
<keyword evidence="3" id="KW-0520">NAD</keyword>
<dbReference type="PANTHER" id="PTHR43570:SF20">
    <property type="entry name" value="ALDEHYDE DEHYDROGENASE ALDX-RELATED"/>
    <property type="match status" value="1"/>
</dbReference>
<evidence type="ECO:0000256" key="2">
    <source>
        <dbReference type="ARBA" id="ARBA00023002"/>
    </source>
</evidence>
<evidence type="ECO:0000259" key="9">
    <source>
        <dbReference type="Pfam" id="PF00171"/>
    </source>
</evidence>
<dbReference type="GO" id="GO:0005737">
    <property type="term" value="C:cytoplasm"/>
    <property type="evidence" value="ECO:0007669"/>
    <property type="project" value="TreeGrafter"/>
</dbReference>
<evidence type="ECO:0000256" key="5">
    <source>
        <dbReference type="PIRSR" id="PIRSR036492-1"/>
    </source>
</evidence>
<feature type="domain" description="Aldehyde dehydrogenase" evidence="9">
    <location>
        <begin position="35"/>
        <end position="454"/>
    </location>
</feature>
<dbReference type="AlphaFoldDB" id="A0A017HT74"/>
<evidence type="ECO:0000313" key="11">
    <source>
        <dbReference type="Proteomes" id="UP000019666"/>
    </source>
</evidence>
<keyword evidence="11" id="KW-1185">Reference proteome</keyword>
<dbReference type="SUPFAM" id="SSF53720">
    <property type="entry name" value="ALDH-like"/>
    <property type="match status" value="1"/>
</dbReference>
<feature type="active site" evidence="5 6">
    <location>
        <position position="240"/>
    </location>
</feature>
<feature type="region of interest" description="Disordered" evidence="8">
    <location>
        <begin position="1"/>
        <end position="27"/>
    </location>
</feature>
<dbReference type="InterPro" id="IPR015590">
    <property type="entry name" value="Aldehyde_DH_dom"/>
</dbReference>
<sequence>MPVQGWRPSLSGDLDRSPDVPHGPLSDLVPDVEAEAARQAFEALAGADPSPDAAARRRHLRALRAAVRDMAEPLAAALDADFGGRPRVETMAAEVGLVLAVADWTLRRLGRWMRPERVRLPMEFLGAKGRVERVPLGCVGIIGPWNYPVQLSLVPLVAALAGGNRVILKPSEWTPRTSSLLAGIVSRAVPDRVRVVQGGPDVASALTALPLDGLFFTGSTTTGRRVAEAAARNLVPVTLELGGKSPAILLPDADLSEAALSVMAGKLFSAGQTCVAPDYLLVPRTRMGETVEALKAATRRLYPDPDGPDYAAILRPQDRARLEDLLRGQQVVPLMERMPKAPKLGAWAVLDPDLESPAMREEIFGPVLPLVPYDDLAGAEAFANARPVPLAAYAFGRDVAACEGVLGRVRSGGAVVNDCITHVAAHPLPFGGAGESGMGAYHGEEGFRAFTRPRSLMVASRWSPVRMVRPPHGARVERIVRLLLR</sequence>
<dbReference type="InterPro" id="IPR012394">
    <property type="entry name" value="Aldehyde_DH_NAD(P)"/>
</dbReference>
<dbReference type="InterPro" id="IPR016162">
    <property type="entry name" value="Ald_DH_N"/>
</dbReference>
<organism evidence="10 11">
    <name type="scientific">Rubellimicrobium mesophilum DSM 19309</name>
    <dbReference type="NCBI Taxonomy" id="442562"/>
    <lineage>
        <taxon>Bacteria</taxon>
        <taxon>Pseudomonadati</taxon>
        <taxon>Pseudomonadota</taxon>
        <taxon>Alphaproteobacteria</taxon>
        <taxon>Rhodobacterales</taxon>
        <taxon>Roseobacteraceae</taxon>
        <taxon>Rubellimicrobium</taxon>
    </lineage>
</organism>
<dbReference type="Proteomes" id="UP000019666">
    <property type="component" value="Unassembled WGS sequence"/>
</dbReference>
<evidence type="ECO:0000256" key="1">
    <source>
        <dbReference type="ARBA" id="ARBA00009986"/>
    </source>
</evidence>
<evidence type="ECO:0000256" key="6">
    <source>
        <dbReference type="PROSITE-ProRule" id="PRU10007"/>
    </source>
</evidence>
<dbReference type="HOGENOM" id="CLU_005391_3_6_5"/>
<dbReference type="InterPro" id="IPR016161">
    <property type="entry name" value="Ald_DH/histidinol_DH"/>
</dbReference>
<evidence type="ECO:0000313" key="10">
    <source>
        <dbReference type="EMBL" id="EYD76954.1"/>
    </source>
</evidence>
<dbReference type="PROSITE" id="PS00687">
    <property type="entry name" value="ALDEHYDE_DEHYDR_GLU"/>
    <property type="match status" value="1"/>
</dbReference>
<dbReference type="PROSITE" id="PS00070">
    <property type="entry name" value="ALDEHYDE_DEHYDR_CYS"/>
    <property type="match status" value="1"/>
</dbReference>
<reference evidence="10 11" key="1">
    <citation type="submission" date="2013-02" db="EMBL/GenBank/DDBJ databases">
        <authorList>
            <person name="Fiebig A."/>
            <person name="Goeker M."/>
            <person name="Klenk H.-P.P."/>
        </authorList>
    </citation>
    <scope>NUCLEOTIDE SEQUENCE [LARGE SCALE GENOMIC DNA]</scope>
    <source>
        <strain evidence="10 11">DSM 19309</strain>
    </source>
</reference>
<dbReference type="InterPro" id="IPR016160">
    <property type="entry name" value="Ald_DH_CS_CYS"/>
</dbReference>
<dbReference type="PATRIC" id="fig|442562.3.peg.1461"/>
<dbReference type="Gene3D" id="3.40.605.10">
    <property type="entry name" value="Aldehyde Dehydrogenase, Chain A, domain 1"/>
    <property type="match status" value="1"/>
</dbReference>
<evidence type="ECO:0000256" key="8">
    <source>
        <dbReference type="SAM" id="MobiDB-lite"/>
    </source>
</evidence>
<dbReference type="GO" id="GO:0006081">
    <property type="term" value="P:aldehyde metabolic process"/>
    <property type="evidence" value="ECO:0007669"/>
    <property type="project" value="InterPro"/>
</dbReference>
<dbReference type="STRING" id="442562.Rumeso_01476"/>
<dbReference type="PIRSF" id="PIRSF036492">
    <property type="entry name" value="ALDH"/>
    <property type="match status" value="1"/>
</dbReference>
<dbReference type="GO" id="GO:0004029">
    <property type="term" value="F:aldehyde dehydrogenase (NAD+) activity"/>
    <property type="evidence" value="ECO:0007669"/>
    <property type="project" value="TreeGrafter"/>
</dbReference>
<evidence type="ECO:0000256" key="7">
    <source>
        <dbReference type="RuleBase" id="RU003345"/>
    </source>
</evidence>